<keyword evidence="2" id="KW-1185">Reference proteome</keyword>
<dbReference type="AlphaFoldDB" id="B5RNR2"/>
<name>B5RNR2_BORDL</name>
<geneLocation type="plasmid" evidence="1 2">
    <name>pl26</name>
</geneLocation>
<evidence type="ECO:0000313" key="1">
    <source>
        <dbReference type="EMBL" id="ACH93998.1"/>
    </source>
</evidence>
<dbReference type="EMBL" id="CP000982">
    <property type="protein sequence ID" value="ACH93998.1"/>
    <property type="molecule type" value="Genomic_DNA"/>
</dbReference>
<organism evidence="1 2">
    <name type="scientific">Borrelia duttonii (strain Ly)</name>
    <dbReference type="NCBI Taxonomy" id="412419"/>
    <lineage>
        <taxon>Bacteria</taxon>
        <taxon>Pseudomonadati</taxon>
        <taxon>Spirochaetota</taxon>
        <taxon>Spirochaetia</taxon>
        <taxon>Spirochaetales</taxon>
        <taxon>Borreliaceae</taxon>
        <taxon>Borrelia</taxon>
    </lineage>
</organism>
<protein>
    <submittedName>
        <fullName evidence="1">Uncharacterized conserved protein</fullName>
    </submittedName>
</protein>
<sequence>MHLNYDIYRMNSQMAGSALTQEEIKLWIYKNIFISTIGIIKSFNSETQEGVVLLSLYKNVEIKTRCISNMHFDLQENDEVILLQSSINLFDINDDNYFDKNYFYILRPINMQNATIKVDDFSIHTKNLMEIKNNNISLKQVLEEIVNCLHNLRVSGQATVEPSFYTYVNNIQNKINMLLK</sequence>
<dbReference type="OrthoDB" id="350989at2"/>
<evidence type="ECO:0000313" key="2">
    <source>
        <dbReference type="Proteomes" id="UP000000611"/>
    </source>
</evidence>
<accession>B5RNR2</accession>
<gene>
    <name evidence="1" type="ordered locus">BDU_12030</name>
</gene>
<dbReference type="InterPro" id="IPR008495">
    <property type="entry name" value="DUF777_BOR_spp"/>
</dbReference>
<proteinExistence type="predicted"/>
<dbReference type="RefSeq" id="WP_012539760.1">
    <property type="nucleotide sequence ID" value="NC_011261.1"/>
</dbReference>
<keyword evidence="1" id="KW-0614">Plasmid</keyword>
<reference evidence="1 2" key="1">
    <citation type="journal article" date="2008" name="PLoS Genet.">
        <title>The genome of Borrelia recurrentis, the agent of deadly louse-borne relapsing fever, is a degraded subset of tick-borne Borrelia duttonii.</title>
        <authorList>
            <person name="Lescot M."/>
            <person name="Audic S."/>
            <person name="Robert C."/>
            <person name="Nguyen T.T."/>
            <person name="Blanc G."/>
            <person name="Cutler S.J."/>
            <person name="Wincker P."/>
            <person name="Couloux A."/>
            <person name="Claverie J.-M."/>
            <person name="Raoult D."/>
            <person name="Drancourt M."/>
        </authorList>
    </citation>
    <scope>NUCLEOTIDE SEQUENCE [LARGE SCALE GENOMIC DNA]</scope>
    <source>
        <strain evidence="1 2">Ly</strain>
    </source>
</reference>
<dbReference type="Pfam" id="PF05606">
    <property type="entry name" value="DUF777"/>
    <property type="match status" value="1"/>
</dbReference>
<dbReference type="HOGENOM" id="CLU_112787_0_0_12"/>
<dbReference type="Proteomes" id="UP000000611">
    <property type="component" value="Plasmid pl26"/>
</dbReference>
<dbReference type="KEGG" id="bdu:BDU_12030"/>